<keyword evidence="3" id="KW-1185">Reference proteome</keyword>
<proteinExistence type="predicted"/>
<gene>
    <name evidence="2" type="ORF">TP2_17890</name>
</gene>
<dbReference type="InterPro" id="IPR036388">
    <property type="entry name" value="WH-like_DNA-bd_sf"/>
</dbReference>
<dbReference type="Gene3D" id="1.10.10.10">
    <property type="entry name" value="Winged helix-like DNA-binding domain superfamily/Winged helix DNA-binding domain"/>
    <property type="match status" value="1"/>
</dbReference>
<evidence type="ECO:0000313" key="2">
    <source>
        <dbReference type="EMBL" id="KEO53403.1"/>
    </source>
</evidence>
<dbReference type="AlphaFoldDB" id="A0A074JCR8"/>
<dbReference type="eggNOG" id="ENOG5033CCR">
    <property type="taxonomic scope" value="Bacteria"/>
</dbReference>
<dbReference type="Proteomes" id="UP000027432">
    <property type="component" value="Unassembled WGS sequence"/>
</dbReference>
<dbReference type="EMBL" id="AUND01000016">
    <property type="protein sequence ID" value="KEO53403.1"/>
    <property type="molecule type" value="Genomic_DNA"/>
</dbReference>
<protein>
    <recommendedName>
        <fullName evidence="4">Helix-turn-helix domain-containing protein</fullName>
    </recommendedName>
</protein>
<feature type="compositionally biased region" description="Acidic residues" evidence="1">
    <location>
        <begin position="147"/>
        <end position="156"/>
    </location>
</feature>
<name>A0A074JCR8_9RHOB</name>
<dbReference type="RefSeq" id="WP_038076423.1">
    <property type="nucleotide sequence ID" value="NZ_AUND01000016.1"/>
</dbReference>
<dbReference type="OrthoDB" id="7875792at2"/>
<feature type="region of interest" description="Disordered" evidence="1">
    <location>
        <begin position="97"/>
        <end position="178"/>
    </location>
</feature>
<sequence length="178" mass="19028">MSIKAMNWAMALRGVEMSPVQRLVLYVLCFHHNGKTGQCNPAMKRIGDEAGVTDRAAREAMRGLEHIGLVRSEKRTNERGQAANNYVLFGRVVNKSGRNLRSGTGRNTGSGTGRHDNTATDAEFSGGTPVPPNRKGIDSDAGRAETFGEDGPDSEGQELSQVAADEAPLGAPHPETEV</sequence>
<reference evidence="2 3" key="1">
    <citation type="submission" date="2013-07" db="EMBL/GenBank/DDBJ databases">
        <title>Thioclava pacifica DSM 10166 Genome Sequencing.</title>
        <authorList>
            <person name="Lai Q."/>
            <person name="Shao Z."/>
        </authorList>
    </citation>
    <scope>NUCLEOTIDE SEQUENCE [LARGE SCALE GENOMIC DNA]</scope>
    <source>
        <strain evidence="2 3">DSM 10166</strain>
    </source>
</reference>
<organism evidence="2 3">
    <name type="scientific">Thioclava pacifica DSM 10166</name>
    <dbReference type="NCBI Taxonomy" id="1353537"/>
    <lineage>
        <taxon>Bacteria</taxon>
        <taxon>Pseudomonadati</taxon>
        <taxon>Pseudomonadota</taxon>
        <taxon>Alphaproteobacteria</taxon>
        <taxon>Rhodobacterales</taxon>
        <taxon>Paracoccaceae</taxon>
        <taxon>Thioclava</taxon>
    </lineage>
</organism>
<evidence type="ECO:0000256" key="1">
    <source>
        <dbReference type="SAM" id="MobiDB-lite"/>
    </source>
</evidence>
<dbReference type="STRING" id="1353537.TP2_17890"/>
<evidence type="ECO:0008006" key="4">
    <source>
        <dbReference type="Google" id="ProtNLM"/>
    </source>
</evidence>
<comment type="caution">
    <text evidence="2">The sequence shown here is derived from an EMBL/GenBank/DDBJ whole genome shotgun (WGS) entry which is preliminary data.</text>
</comment>
<accession>A0A074JCR8</accession>
<evidence type="ECO:0000313" key="3">
    <source>
        <dbReference type="Proteomes" id="UP000027432"/>
    </source>
</evidence>